<feature type="chain" id="PRO_5013829477" evidence="7">
    <location>
        <begin position="23"/>
        <end position="481"/>
    </location>
</feature>
<dbReference type="OrthoDB" id="771136at2759"/>
<accession>A0A2G8RP77</accession>
<dbReference type="PROSITE" id="PS51767">
    <property type="entry name" value="PEPTIDASE_A1"/>
    <property type="match status" value="1"/>
</dbReference>
<dbReference type="PANTHER" id="PTHR47966:SF6">
    <property type="entry name" value="PEPTIDASE A1 DOMAIN-CONTAINING PROTEIN"/>
    <property type="match status" value="1"/>
</dbReference>
<dbReference type="Proteomes" id="UP000230002">
    <property type="component" value="Unassembled WGS sequence"/>
</dbReference>
<dbReference type="GO" id="GO:0006508">
    <property type="term" value="P:proteolysis"/>
    <property type="evidence" value="ECO:0007669"/>
    <property type="project" value="UniProtKB-KW"/>
</dbReference>
<dbReference type="Pfam" id="PF00026">
    <property type="entry name" value="Asp"/>
    <property type="match status" value="1"/>
</dbReference>
<protein>
    <submittedName>
        <fullName evidence="9">Transporter</fullName>
    </submittedName>
</protein>
<comment type="similarity">
    <text evidence="1 6">Belongs to the peptidase A1 family.</text>
</comment>
<evidence type="ECO:0000256" key="3">
    <source>
        <dbReference type="ARBA" id="ARBA00022750"/>
    </source>
</evidence>
<feature type="active site" evidence="5">
    <location>
        <position position="299"/>
    </location>
</feature>
<dbReference type="InterPro" id="IPR033121">
    <property type="entry name" value="PEPTIDASE_A1"/>
</dbReference>
<dbReference type="InterPro" id="IPR001461">
    <property type="entry name" value="Aspartic_peptidase_A1"/>
</dbReference>
<evidence type="ECO:0000256" key="5">
    <source>
        <dbReference type="PIRSR" id="PIRSR601461-1"/>
    </source>
</evidence>
<dbReference type="PRINTS" id="PR00792">
    <property type="entry name" value="PEPSIN"/>
</dbReference>
<keyword evidence="7" id="KW-0732">Signal</keyword>
<gene>
    <name evidence="9" type="ORF">GSI_14636</name>
</gene>
<feature type="active site" evidence="5">
    <location>
        <position position="105"/>
    </location>
</feature>
<keyword evidence="4 6" id="KW-0378">Hydrolase</keyword>
<feature type="signal peptide" evidence="7">
    <location>
        <begin position="1"/>
        <end position="22"/>
    </location>
</feature>
<evidence type="ECO:0000256" key="6">
    <source>
        <dbReference type="RuleBase" id="RU000454"/>
    </source>
</evidence>
<dbReference type="PANTHER" id="PTHR47966">
    <property type="entry name" value="BETA-SITE APP-CLEAVING ENZYME, ISOFORM A-RELATED"/>
    <property type="match status" value="1"/>
</dbReference>
<comment type="caution">
    <text evidence="9">The sequence shown here is derived from an EMBL/GenBank/DDBJ whole genome shotgun (WGS) entry which is preliminary data.</text>
</comment>
<dbReference type="CDD" id="cd05471">
    <property type="entry name" value="pepsin_like"/>
    <property type="match status" value="1"/>
</dbReference>
<evidence type="ECO:0000256" key="4">
    <source>
        <dbReference type="ARBA" id="ARBA00022801"/>
    </source>
</evidence>
<dbReference type="GO" id="GO:0004190">
    <property type="term" value="F:aspartic-type endopeptidase activity"/>
    <property type="evidence" value="ECO:0007669"/>
    <property type="project" value="UniProtKB-KW"/>
</dbReference>
<keyword evidence="3 6" id="KW-0064">Aspartyl protease</keyword>
<evidence type="ECO:0000313" key="9">
    <source>
        <dbReference type="EMBL" id="PIL23325.1"/>
    </source>
</evidence>
<dbReference type="STRING" id="1077348.A0A2G8RP77"/>
<dbReference type="InterPro" id="IPR034164">
    <property type="entry name" value="Pepsin-like_dom"/>
</dbReference>
<sequence>MHLLPYSLALSCLLFLVPESIAIPAPLPPSSPLSIPLVRRRPQRNTTDDWLKFHKDAVVAKYGLSSRQQRRASGLNLLANQGGDVSFYGSIAVGTPPVAFNVILDTGSSDLWLASSSSLTAASQGIPTFNSNASSTFKNLGTTFQIQYGSGAAEGFLGSDVVQMAGLSIQSQTFAVATATTSNLLTAPVSGLMGLAFESISSSRATPLWEALATTGALDKPLMAFQLTRFTNNPNAQELEPGGTFNLGAVNTSLFTGDIDYQPIPGGQGTYWIQELTGLTVNSNAVTLAAGTGSYAAIDTGTTLVIGPVDAIAGLYAQIPGSQALTGENAGYYIYPCNSAVNVTLRFGASTVSWPVSSADFMFQRNGNTCVGAFIALDTSASSGVPAWIVGDTFLKNVYSVYSAATPPAVGFATLSDVALAMNGKNAPAPSPTIGQIASATSQTTETGGLRDKSNGAPRGLSSGLEWVVAGAVVVAGGLML</sequence>
<feature type="domain" description="Peptidase A1" evidence="8">
    <location>
        <begin position="87"/>
        <end position="413"/>
    </location>
</feature>
<dbReference type="InterPro" id="IPR021109">
    <property type="entry name" value="Peptidase_aspartic_dom_sf"/>
</dbReference>
<dbReference type="EMBL" id="AYKW01000068">
    <property type="protein sequence ID" value="PIL23325.1"/>
    <property type="molecule type" value="Genomic_DNA"/>
</dbReference>
<evidence type="ECO:0000259" key="8">
    <source>
        <dbReference type="PROSITE" id="PS51767"/>
    </source>
</evidence>
<proteinExistence type="inferred from homology"/>
<keyword evidence="10" id="KW-1185">Reference proteome</keyword>
<evidence type="ECO:0000313" key="10">
    <source>
        <dbReference type="Proteomes" id="UP000230002"/>
    </source>
</evidence>
<reference evidence="9 10" key="1">
    <citation type="journal article" date="2015" name="Sci. Rep.">
        <title>Chromosome-level genome map provides insights into diverse defense mechanisms in the medicinal fungus Ganoderma sinense.</title>
        <authorList>
            <person name="Zhu Y."/>
            <person name="Xu J."/>
            <person name="Sun C."/>
            <person name="Zhou S."/>
            <person name="Xu H."/>
            <person name="Nelson D.R."/>
            <person name="Qian J."/>
            <person name="Song J."/>
            <person name="Luo H."/>
            <person name="Xiang L."/>
            <person name="Li Y."/>
            <person name="Xu Z."/>
            <person name="Ji A."/>
            <person name="Wang L."/>
            <person name="Lu S."/>
            <person name="Hayward A."/>
            <person name="Sun W."/>
            <person name="Li X."/>
            <person name="Schwartz D.C."/>
            <person name="Wang Y."/>
            <person name="Chen S."/>
        </authorList>
    </citation>
    <scope>NUCLEOTIDE SEQUENCE [LARGE SCALE GENOMIC DNA]</scope>
    <source>
        <strain evidence="9 10">ZZ0214-1</strain>
    </source>
</reference>
<evidence type="ECO:0000256" key="1">
    <source>
        <dbReference type="ARBA" id="ARBA00007447"/>
    </source>
</evidence>
<dbReference type="InterPro" id="IPR001969">
    <property type="entry name" value="Aspartic_peptidase_AS"/>
</dbReference>
<dbReference type="SUPFAM" id="SSF50630">
    <property type="entry name" value="Acid proteases"/>
    <property type="match status" value="1"/>
</dbReference>
<name>A0A2G8RP77_9APHY</name>
<evidence type="ECO:0000256" key="2">
    <source>
        <dbReference type="ARBA" id="ARBA00022670"/>
    </source>
</evidence>
<dbReference type="FunFam" id="2.40.70.10:FF:000115">
    <property type="entry name" value="Lysosomal aspartic protease"/>
    <property type="match status" value="1"/>
</dbReference>
<dbReference type="AlphaFoldDB" id="A0A2G8RP77"/>
<keyword evidence="2 6" id="KW-0645">Protease</keyword>
<organism evidence="9 10">
    <name type="scientific">Ganoderma sinense ZZ0214-1</name>
    <dbReference type="NCBI Taxonomy" id="1077348"/>
    <lineage>
        <taxon>Eukaryota</taxon>
        <taxon>Fungi</taxon>
        <taxon>Dikarya</taxon>
        <taxon>Basidiomycota</taxon>
        <taxon>Agaricomycotina</taxon>
        <taxon>Agaricomycetes</taxon>
        <taxon>Polyporales</taxon>
        <taxon>Polyporaceae</taxon>
        <taxon>Ganoderma</taxon>
    </lineage>
</organism>
<dbReference type="PROSITE" id="PS00141">
    <property type="entry name" value="ASP_PROTEASE"/>
    <property type="match status" value="2"/>
</dbReference>
<dbReference type="Gene3D" id="2.40.70.10">
    <property type="entry name" value="Acid Proteases"/>
    <property type="match status" value="2"/>
</dbReference>
<evidence type="ECO:0000256" key="7">
    <source>
        <dbReference type="SAM" id="SignalP"/>
    </source>
</evidence>